<keyword evidence="3" id="KW-1185">Reference proteome</keyword>
<dbReference type="GeneTree" id="ENSGT01120000272067"/>
<feature type="compositionally biased region" description="Low complexity" evidence="1">
    <location>
        <begin position="280"/>
        <end position="291"/>
    </location>
</feature>
<sequence>KPRSFISSSVLPDSTGLIQGDYQPVISSSSPCHMRTHLADHSAAWKNSFLMSAPAQVGALNMDSGGSNLDWLPICQTSSKRELPKAHSPVISSSFQSSRIQTTGSLRGYGTSFLDKRGTPQETIQPSYTSEFATKILLQFGLYREDLDQLSSYPEDQLTPQNLPFILRQIHLEKVKRTSNPYDESQTIGSMGELDMPITPRSSVPDPDEVTSQVFSSSKVIDYGHTSKSKLSSFGSLNKDREDRKERQDRRDRRLSPQRSRSPHPHRAFDSRRERRDSRSQSSQTSRQTFRSCRKKTTLYKKY</sequence>
<feature type="region of interest" description="Disordered" evidence="1">
    <location>
        <begin position="177"/>
        <end position="213"/>
    </location>
</feature>
<dbReference type="STRING" id="28743.ENSCVAP00000009117"/>
<name>A0A3Q2CTY0_CYPVA</name>
<evidence type="ECO:0000256" key="1">
    <source>
        <dbReference type="SAM" id="MobiDB-lite"/>
    </source>
</evidence>
<organism evidence="2 3">
    <name type="scientific">Cyprinodon variegatus</name>
    <name type="common">Sheepshead minnow</name>
    <dbReference type="NCBI Taxonomy" id="28743"/>
    <lineage>
        <taxon>Eukaryota</taxon>
        <taxon>Metazoa</taxon>
        <taxon>Chordata</taxon>
        <taxon>Craniata</taxon>
        <taxon>Vertebrata</taxon>
        <taxon>Euteleostomi</taxon>
        <taxon>Actinopterygii</taxon>
        <taxon>Neopterygii</taxon>
        <taxon>Teleostei</taxon>
        <taxon>Neoteleostei</taxon>
        <taxon>Acanthomorphata</taxon>
        <taxon>Ovalentaria</taxon>
        <taxon>Atherinomorphae</taxon>
        <taxon>Cyprinodontiformes</taxon>
        <taxon>Cyprinodontidae</taxon>
        <taxon>Cyprinodon</taxon>
    </lineage>
</organism>
<reference evidence="2" key="2">
    <citation type="submission" date="2025-09" db="UniProtKB">
        <authorList>
            <consortium name="Ensembl"/>
        </authorList>
    </citation>
    <scope>IDENTIFICATION</scope>
</reference>
<dbReference type="Ensembl" id="ENSCVAT00000000481.1">
    <property type="protein sequence ID" value="ENSCVAP00000009117.1"/>
    <property type="gene ID" value="ENSCVAG00000011027.1"/>
</dbReference>
<evidence type="ECO:0000313" key="3">
    <source>
        <dbReference type="Proteomes" id="UP000265020"/>
    </source>
</evidence>
<feature type="compositionally biased region" description="Basic residues" evidence="1">
    <location>
        <begin position="292"/>
        <end position="303"/>
    </location>
</feature>
<feature type="region of interest" description="Disordered" evidence="1">
    <location>
        <begin position="228"/>
        <end position="303"/>
    </location>
</feature>
<feature type="compositionally biased region" description="Basic and acidic residues" evidence="1">
    <location>
        <begin position="267"/>
        <end position="279"/>
    </location>
</feature>
<evidence type="ECO:0000313" key="2">
    <source>
        <dbReference type="Ensembl" id="ENSCVAP00000009117.1"/>
    </source>
</evidence>
<feature type="compositionally biased region" description="Basic and acidic residues" evidence="1">
    <location>
        <begin position="238"/>
        <end position="255"/>
    </location>
</feature>
<accession>A0A3Q2CTY0</accession>
<protein>
    <submittedName>
        <fullName evidence="2">Uncharacterized protein</fullName>
    </submittedName>
</protein>
<proteinExistence type="predicted"/>
<dbReference type="Proteomes" id="UP000265020">
    <property type="component" value="Unassembled WGS sequence"/>
</dbReference>
<feature type="compositionally biased region" description="Polar residues" evidence="1">
    <location>
        <begin position="178"/>
        <end position="189"/>
    </location>
</feature>
<reference evidence="2" key="1">
    <citation type="submission" date="2025-08" db="UniProtKB">
        <authorList>
            <consortium name="Ensembl"/>
        </authorList>
    </citation>
    <scope>IDENTIFICATION</scope>
</reference>
<dbReference type="AlphaFoldDB" id="A0A3Q2CTY0"/>